<dbReference type="PROSITE" id="PS51649">
    <property type="entry name" value="NPH3"/>
    <property type="match status" value="1"/>
</dbReference>
<keyword evidence="1" id="KW-0833">Ubl conjugation pathway</keyword>
<feature type="region of interest" description="Disordered" evidence="3">
    <location>
        <begin position="336"/>
        <end position="357"/>
    </location>
</feature>
<proteinExistence type="inferred from homology"/>
<evidence type="ECO:0000256" key="2">
    <source>
        <dbReference type="PROSITE-ProRule" id="PRU00982"/>
    </source>
</evidence>
<dbReference type="InParanoid" id="A0A1D6MQF3"/>
<dbReference type="InterPro" id="IPR043454">
    <property type="entry name" value="NPH3/RPT2-like"/>
</dbReference>
<feature type="compositionally biased region" description="Basic residues" evidence="3">
    <location>
        <begin position="1"/>
        <end position="12"/>
    </location>
</feature>
<evidence type="ECO:0000313" key="4">
    <source>
        <dbReference type="EMBL" id="ONM31244.1"/>
    </source>
</evidence>
<evidence type="ECO:0000256" key="1">
    <source>
        <dbReference type="ARBA" id="ARBA00022786"/>
    </source>
</evidence>
<dbReference type="EMBL" id="CM007649">
    <property type="protein sequence ID" value="ONM31244.1"/>
    <property type="molecule type" value="Genomic_DNA"/>
</dbReference>
<dbReference type="eggNOG" id="ENOG502QR49">
    <property type="taxonomic scope" value="Eukaryota"/>
</dbReference>
<dbReference type="AlphaFoldDB" id="A0A1D6MQF3"/>
<dbReference type="GO" id="GO:0016567">
    <property type="term" value="P:protein ubiquitination"/>
    <property type="evidence" value="ECO:0007669"/>
    <property type="project" value="UniProtKB-UniPathway"/>
</dbReference>
<organism evidence="4">
    <name type="scientific">Zea mays</name>
    <name type="common">Maize</name>
    <dbReference type="NCBI Taxonomy" id="4577"/>
    <lineage>
        <taxon>Eukaryota</taxon>
        <taxon>Viridiplantae</taxon>
        <taxon>Streptophyta</taxon>
        <taxon>Embryophyta</taxon>
        <taxon>Tracheophyta</taxon>
        <taxon>Spermatophyta</taxon>
        <taxon>Magnoliopsida</taxon>
        <taxon>Liliopsida</taxon>
        <taxon>Poales</taxon>
        <taxon>Poaceae</taxon>
        <taxon>PACMAD clade</taxon>
        <taxon>Panicoideae</taxon>
        <taxon>Andropogonodae</taxon>
        <taxon>Andropogoneae</taxon>
        <taxon>Tripsacinae</taxon>
        <taxon>Zea</taxon>
    </lineage>
</organism>
<feature type="region of interest" description="Disordered" evidence="3">
    <location>
        <begin position="1"/>
        <end position="60"/>
    </location>
</feature>
<comment type="similarity">
    <text evidence="2">Belongs to the NPH3 family.</text>
</comment>
<feature type="compositionally biased region" description="Basic and acidic residues" evidence="3">
    <location>
        <begin position="452"/>
        <end position="469"/>
    </location>
</feature>
<evidence type="ECO:0000256" key="3">
    <source>
        <dbReference type="SAM" id="MobiDB-lite"/>
    </source>
</evidence>
<dbReference type="FunCoup" id="A0A1D6MQF3">
    <property type="interactions" value="2176"/>
</dbReference>
<accession>A0A1D6MQF3</accession>
<dbReference type="PANTHER" id="PTHR32370">
    <property type="entry name" value="OS12G0117600 PROTEIN"/>
    <property type="match status" value="1"/>
</dbReference>
<reference evidence="4" key="1">
    <citation type="submission" date="2015-12" db="EMBL/GenBank/DDBJ databases">
        <title>Update maize B73 reference genome by single molecule sequencing technologies.</title>
        <authorList>
            <consortium name="Maize Genome Sequencing Project"/>
            <person name="Ware D."/>
        </authorList>
    </citation>
    <scope>NUCLEOTIDE SEQUENCE [LARGE SCALE GENOMIC DNA]</scope>
    <source>
        <tissue evidence="4">Seedling</tissue>
    </source>
</reference>
<dbReference type="STRING" id="4577.A0A1D6MQF3"/>
<gene>
    <name evidence="4" type="ORF">ZEAMMB73_Zm00001d040369</name>
</gene>
<feature type="compositionally biased region" description="Polar residues" evidence="3">
    <location>
        <begin position="336"/>
        <end position="353"/>
    </location>
</feature>
<dbReference type="ExpressionAtlas" id="A0A1D6MQF3">
    <property type="expression patterns" value="baseline and differential"/>
</dbReference>
<feature type="compositionally biased region" description="Low complexity" evidence="3">
    <location>
        <begin position="32"/>
        <end position="48"/>
    </location>
</feature>
<dbReference type="UniPathway" id="UPA00143"/>
<dbReference type="InterPro" id="IPR027356">
    <property type="entry name" value="NPH3_dom"/>
</dbReference>
<dbReference type="PaxDb" id="4577-GRMZM2G119828_P01"/>
<sequence>MLARQPNRRSRTPAKPPLPQRPRASNPRPHTPAQLPPARAADLAPATASRTPRRSPLPKRPAVLRYLNAASATKSVLSHYAAKWLPDVAPPTSPSASGHFLPPESPTATWLKKRLLLESLVAALPLDPPAGGDGCCAAAVADDGITCDFLLKLLRVGSMVGADAALLQDLEARAARRLDQATLGAVMIPAFGHSGEHASALLLDMPLVLRLVRGFLKEGGGAVAARVAKLVDAYLAEAALEAGLRPVEFEELARAVPAHAHPADDAMYRAVDTYLKAHPGTAKEERKSLAWLIDACKLTVEAAAHTVQNERMPVRAVVQVLFSEHDKLNRLAELSASFSGQRSPSPSPNSTLELPSRCPSKREVLVQHQEVRRLRDDVARLQVRPSACLEFPSPHMYTNFGGAPTDAETYVCSMQRAAGPGGQAGLREAPAQRGRRWRLLQVERVLVRRRHGADVARVDDSESGMERRMPPKGKKSATATPNAKWRKSTS</sequence>
<feature type="region of interest" description="Disordered" evidence="3">
    <location>
        <begin position="452"/>
        <end position="490"/>
    </location>
</feature>
<protein>
    <submittedName>
        <fullName evidence="4">Phototropic-responsive NPH3 family protein</fullName>
    </submittedName>
</protein>
<name>A0A1D6MQF3_MAIZE</name>
<dbReference type="Pfam" id="PF03000">
    <property type="entry name" value="NPH3"/>
    <property type="match status" value="1"/>
</dbReference>
<dbReference type="SMR" id="A0A1D6MQF3"/>